<dbReference type="PANTHER" id="PTHR33476">
    <property type="entry name" value="EMB|CAB62613.1"/>
    <property type="match status" value="1"/>
</dbReference>
<organism evidence="3 4">
    <name type="scientific">Rubroshorea leprosula</name>
    <dbReference type="NCBI Taxonomy" id="152421"/>
    <lineage>
        <taxon>Eukaryota</taxon>
        <taxon>Viridiplantae</taxon>
        <taxon>Streptophyta</taxon>
        <taxon>Embryophyta</taxon>
        <taxon>Tracheophyta</taxon>
        <taxon>Spermatophyta</taxon>
        <taxon>Magnoliopsida</taxon>
        <taxon>eudicotyledons</taxon>
        <taxon>Gunneridae</taxon>
        <taxon>Pentapetalae</taxon>
        <taxon>rosids</taxon>
        <taxon>malvids</taxon>
        <taxon>Malvales</taxon>
        <taxon>Dipterocarpaceae</taxon>
        <taxon>Rubroshorea</taxon>
    </lineage>
</organism>
<dbReference type="GO" id="GO:0008356">
    <property type="term" value="P:asymmetric cell division"/>
    <property type="evidence" value="ECO:0007669"/>
    <property type="project" value="InterPro"/>
</dbReference>
<dbReference type="PANTHER" id="PTHR33476:SF4">
    <property type="entry name" value="POLAR LOCALIZATION DURING ASYMMETRIC DIVISION AND PROTEIN"/>
    <property type="match status" value="1"/>
</dbReference>
<evidence type="ECO:0000313" key="4">
    <source>
        <dbReference type="Proteomes" id="UP001054252"/>
    </source>
</evidence>
<feature type="region of interest" description="Disordered" evidence="2">
    <location>
        <begin position="284"/>
        <end position="306"/>
    </location>
</feature>
<protein>
    <submittedName>
        <fullName evidence="3">Uncharacterized protein</fullName>
    </submittedName>
</protein>
<evidence type="ECO:0000313" key="3">
    <source>
        <dbReference type="EMBL" id="GKV12262.1"/>
    </source>
</evidence>
<proteinExistence type="predicted"/>
<gene>
    <name evidence="3" type="ORF">SLEP1_g23433</name>
</gene>
<dbReference type="Proteomes" id="UP001054252">
    <property type="component" value="Unassembled WGS sequence"/>
</dbReference>
<keyword evidence="4" id="KW-1185">Reference proteome</keyword>
<accession>A0AAV5JLV8</accession>
<feature type="region of interest" description="Disordered" evidence="2">
    <location>
        <begin position="367"/>
        <end position="408"/>
    </location>
</feature>
<feature type="compositionally biased region" description="Polar residues" evidence="2">
    <location>
        <begin position="382"/>
        <end position="392"/>
    </location>
</feature>
<dbReference type="EMBL" id="BPVZ01000036">
    <property type="protein sequence ID" value="GKV12262.1"/>
    <property type="molecule type" value="Genomic_DNA"/>
</dbReference>
<reference evidence="3 4" key="1">
    <citation type="journal article" date="2021" name="Commun. Biol.">
        <title>The genome of Shorea leprosula (Dipterocarpaceae) highlights the ecological relevance of drought in aseasonal tropical rainforests.</title>
        <authorList>
            <person name="Ng K.K.S."/>
            <person name="Kobayashi M.J."/>
            <person name="Fawcett J.A."/>
            <person name="Hatakeyama M."/>
            <person name="Paape T."/>
            <person name="Ng C.H."/>
            <person name="Ang C.C."/>
            <person name="Tnah L.H."/>
            <person name="Lee C.T."/>
            <person name="Nishiyama T."/>
            <person name="Sese J."/>
            <person name="O'Brien M.J."/>
            <person name="Copetti D."/>
            <person name="Mohd Noor M.I."/>
            <person name="Ong R.C."/>
            <person name="Putra M."/>
            <person name="Sireger I.Z."/>
            <person name="Indrioko S."/>
            <person name="Kosugi Y."/>
            <person name="Izuno A."/>
            <person name="Isagi Y."/>
            <person name="Lee S.L."/>
            <person name="Shimizu K.K."/>
        </authorList>
    </citation>
    <scope>NUCLEOTIDE SEQUENCE [LARGE SCALE GENOMIC DNA]</scope>
    <source>
        <strain evidence="3">214</strain>
    </source>
</reference>
<evidence type="ECO:0000256" key="2">
    <source>
        <dbReference type="SAM" id="MobiDB-lite"/>
    </source>
</evidence>
<feature type="compositionally biased region" description="Basic and acidic residues" evidence="2">
    <location>
        <begin position="284"/>
        <end position="293"/>
    </location>
</feature>
<dbReference type="AlphaFoldDB" id="A0AAV5JLV8"/>
<dbReference type="InterPro" id="IPR040348">
    <property type="entry name" value="POLAR-like"/>
</dbReference>
<comment type="caution">
    <text evidence="3">The sequence shown here is derived from an EMBL/GenBank/DDBJ whole genome shotgun (WGS) entry which is preliminary data.</text>
</comment>
<feature type="coiled-coil region" evidence="1">
    <location>
        <begin position="329"/>
        <end position="363"/>
    </location>
</feature>
<name>A0AAV5JLV8_9ROSI</name>
<keyword evidence="1" id="KW-0175">Coiled coil</keyword>
<sequence length="408" mass="44841">MWQLLLGAAVAGSTGFLARHLFNPHAHNPISHQTSICDDEPDEGVGQRDSFDNVKCSSFPGQSRFVEPGYESEYEKQKQDGIFRFSSSGSGGKTGFRMGRRSLGKKVSKKDEKRSGAVVVCRRRFAVCLKRRRTAKNATYNCVSCSSRGRSAFGWGVGVGIMYMMSAGNAEISKLNSAIDETAKVVQELKTELCKRKSSENLVASNPADVVTTSSKKVSRQHTQLAFNKDPNNNILLGLTSVDDGECASSVLTEEPEQGPEDVEMSQMTQLEAELEAELQKLNESEVGPEKSNETGGQSSDAYPYGGVLPSELNQKLCHLLIEQQGSQIVELESDLHLAQSKLHEKEAELQALKDCVRRLTAMSLSTVSDAEHEAQEEQECTNEWRQQNEIGSESRKPSVGMKRPIEA</sequence>
<evidence type="ECO:0000256" key="1">
    <source>
        <dbReference type="SAM" id="Coils"/>
    </source>
</evidence>